<dbReference type="OrthoDB" id="415154at2"/>
<name>K9XYQ4_STAC7</name>
<dbReference type="EMBL" id="CP003653">
    <property type="protein sequence ID" value="AFZ37159.1"/>
    <property type="molecule type" value="Genomic_DNA"/>
</dbReference>
<organism evidence="3 4">
    <name type="scientific">Stanieria cyanosphaera (strain ATCC 29371 / PCC 7437)</name>
    <dbReference type="NCBI Taxonomy" id="111780"/>
    <lineage>
        <taxon>Bacteria</taxon>
        <taxon>Bacillati</taxon>
        <taxon>Cyanobacteriota</taxon>
        <taxon>Cyanophyceae</taxon>
        <taxon>Pleurocapsales</taxon>
        <taxon>Dermocarpellaceae</taxon>
        <taxon>Stanieria</taxon>
    </lineage>
</organism>
<protein>
    <submittedName>
        <fullName evidence="3">Uncharacterized protein</fullName>
    </submittedName>
</protein>
<keyword evidence="4" id="KW-1185">Reference proteome</keyword>
<feature type="coiled-coil region" evidence="1">
    <location>
        <begin position="540"/>
        <end position="590"/>
    </location>
</feature>
<keyword evidence="2" id="KW-1133">Transmembrane helix</keyword>
<keyword evidence="2" id="KW-0812">Transmembrane</keyword>
<dbReference type="eggNOG" id="COG1511">
    <property type="taxonomic scope" value="Bacteria"/>
</dbReference>
<keyword evidence="2" id="KW-0472">Membrane</keyword>
<dbReference type="HOGENOM" id="CLU_293146_0_0_3"/>
<dbReference type="RefSeq" id="WP_015194820.1">
    <property type="nucleotide sequence ID" value="NC_019748.1"/>
</dbReference>
<feature type="transmembrane region" description="Helical" evidence="2">
    <location>
        <begin position="101"/>
        <end position="121"/>
    </location>
</feature>
<reference evidence="4" key="1">
    <citation type="journal article" date="2013" name="Proc. Natl. Acad. Sci. U.S.A.">
        <title>Improving the coverage of the cyanobacterial phylum using diversity-driven genome sequencing.</title>
        <authorList>
            <person name="Shih P.M."/>
            <person name="Wu D."/>
            <person name="Latifi A."/>
            <person name="Axen S.D."/>
            <person name="Fewer D.P."/>
            <person name="Talla E."/>
            <person name="Calteau A."/>
            <person name="Cai F."/>
            <person name="Tandeau de Marsac N."/>
            <person name="Rippka R."/>
            <person name="Herdman M."/>
            <person name="Sivonen K."/>
            <person name="Coursin T."/>
            <person name="Laurent T."/>
            <person name="Goodwin L."/>
            <person name="Nolan M."/>
            <person name="Davenport K.W."/>
            <person name="Han C.S."/>
            <person name="Rubin E.M."/>
            <person name="Eisen J.A."/>
            <person name="Woyke T."/>
            <person name="Gugger M."/>
            <person name="Kerfeld C.A."/>
        </authorList>
    </citation>
    <scope>NUCLEOTIDE SEQUENCE [LARGE SCALE GENOMIC DNA]</scope>
    <source>
        <strain evidence="4">ATCC 29371 / PCC 7437</strain>
    </source>
</reference>
<evidence type="ECO:0000313" key="4">
    <source>
        <dbReference type="Proteomes" id="UP000010473"/>
    </source>
</evidence>
<proteinExistence type="predicted"/>
<feature type="transmembrane region" description="Helical" evidence="2">
    <location>
        <begin position="128"/>
        <end position="150"/>
    </location>
</feature>
<dbReference type="AlphaFoldDB" id="K9XYQ4"/>
<evidence type="ECO:0000256" key="1">
    <source>
        <dbReference type="SAM" id="Coils"/>
    </source>
</evidence>
<keyword evidence="1" id="KW-0175">Coiled coil</keyword>
<feature type="transmembrane region" description="Helical" evidence="2">
    <location>
        <begin position="1001"/>
        <end position="1024"/>
    </location>
</feature>
<dbReference type="KEGG" id="scs:Sta7437_3661"/>
<sequence>MFHNLEMMLGLYSTHFWLAKVRVPTPPTTPTPINPPPVTTLPFPVPQFFVALLAGVVIAFAFQFLLTNFTLAAGISAGANPLEAEAEETWGSKFQEVESKVGFWALITVNIALFIACFLAIKLTFINNISFAAITSIVIWSIFFLLLLWLSSKAIGSVVSSVVDTASSGMQGIGAIATTALSANAVNARVVNTVEESIGAVRRELTSAIDPTIVKDTVQDYLGNLKPSQLNLSEIRENFQDLLKNSDLQSISPDNLKNIDRQTFVNLVSSRTDFSKQDLNQIADQLEKVWQEVIGEQQQNSLLPELLNFLQKASPNELKSEQLNQKLNQLLEETNNQSTFTTQAMQLGLAKLIDTVLQRVDLSDVDGQKIIEQLQQLKDQGTEQVKQLTSSSSNPIRGDVEEYLLNSQPWHLNRETIKQEFKEVIYDPEAAPSLVRSQLEQLNRDDLVNILNQRDEFSSEQINELVDSLESIRQEVLSQVANAESEEKSQDLHSRVENYLRSTSKEELNPEAIERNFKTLLEDTDAGVEELSNRLSQFDHDSLKQLLSQTREDLNEEEIDQILNQLLSTRDRVNSEAQEMQEKAQFQAQELGQKVESYLRDTKKEELNPEGIKEDLKTLRDKPQAGIKALRERLSQFDRDTVVKLLSERGDLNEEEINQFIDRFEEIRDNLLHAPQMLAGKAQEQYEDVTSKIADYFRATNLEELDPDSIKQDLQQLFDDPQQGTKALRERFSHLDRETLTKLLSQREDLSEEQVNQYIDRVQAAIQGIVKTPRRLASRTQKQIQDWQSSFENYLRSTNKEELNPEGIKRDLQTLLKEPGTGLSQISDRLSEIDRDTVVALLSQREDISEAEANEIVERIDSVRHQLLEQFQAIQQQAQSAIEGTFDKIRNYLNSLERPELNYDGIKQDLEKLFSDPEAGVDALRDRASQFDRDTIVALLSSREDISEQDVNRIIDQVESVRDRFLNRLERIQQKTQARIDEIKHNAREQVIQARKATATAAWWLFGTALTSAGVAVLAGVMAIRGLAIFS</sequence>
<evidence type="ECO:0000313" key="3">
    <source>
        <dbReference type="EMBL" id="AFZ37159.1"/>
    </source>
</evidence>
<dbReference type="Proteomes" id="UP000010473">
    <property type="component" value="Chromosome"/>
</dbReference>
<feature type="coiled-coil region" evidence="1">
    <location>
        <begin position="955"/>
        <end position="986"/>
    </location>
</feature>
<dbReference type="STRING" id="111780.Sta7437_3661"/>
<dbReference type="PATRIC" id="fig|111780.3.peg.3789"/>
<gene>
    <name evidence="3" type="ordered locus">Sta7437_3661</name>
</gene>
<feature type="transmembrane region" description="Helical" evidence="2">
    <location>
        <begin position="48"/>
        <end position="66"/>
    </location>
</feature>
<evidence type="ECO:0000256" key="2">
    <source>
        <dbReference type="SAM" id="Phobius"/>
    </source>
</evidence>
<accession>K9XYQ4</accession>